<gene>
    <name evidence="1" type="ORF">C8D90_103203</name>
</gene>
<keyword evidence="2" id="KW-1185">Reference proteome</keyword>
<reference evidence="1 2" key="1">
    <citation type="submission" date="2018-07" db="EMBL/GenBank/DDBJ databases">
        <title>Genomic Encyclopedia of Type Strains, Phase IV (KMG-IV): sequencing the most valuable type-strain genomes for metagenomic binning, comparative biology and taxonomic classification.</title>
        <authorList>
            <person name="Goeker M."/>
        </authorList>
    </citation>
    <scope>NUCLEOTIDE SEQUENCE [LARGE SCALE GENOMIC DNA]</scope>
    <source>
        <strain evidence="1 2">DSM 103736</strain>
    </source>
</reference>
<dbReference type="NCBIfam" id="NF040717">
    <property type="entry name" value="BcsR_only"/>
    <property type="match status" value="1"/>
</dbReference>
<dbReference type="AlphaFoldDB" id="A0A370QUF0"/>
<proteinExistence type="predicted"/>
<dbReference type="InterPro" id="IPR024487">
    <property type="entry name" value="CBP_BcsR"/>
</dbReference>
<protein>
    <submittedName>
        <fullName evidence="1">Cellulose biosynthesis protein BcsR</fullName>
    </submittedName>
</protein>
<comment type="caution">
    <text evidence="1">The sequence shown here is derived from an EMBL/GenBank/DDBJ whole genome shotgun (WGS) entry which is preliminary data.</text>
</comment>
<dbReference type="EMBL" id="QRAP01000003">
    <property type="protein sequence ID" value="RDK92811.1"/>
    <property type="molecule type" value="Genomic_DNA"/>
</dbReference>
<evidence type="ECO:0000313" key="2">
    <source>
        <dbReference type="Proteomes" id="UP000254848"/>
    </source>
</evidence>
<accession>A0A370QUF0</accession>
<evidence type="ECO:0000313" key="1">
    <source>
        <dbReference type="EMBL" id="RDK92811.1"/>
    </source>
</evidence>
<name>A0A370QUF0_9GAMM</name>
<sequence>MNDKRNNPAESDPSFSFQNDIDALRKAFSLPKIDYVDISRQEHLTQVIARWPLLAELAQAGGSKA</sequence>
<dbReference type="OrthoDB" id="6636615at2"/>
<dbReference type="Pfam" id="PF10945">
    <property type="entry name" value="CBP_BcsR"/>
    <property type="match status" value="1"/>
</dbReference>
<dbReference type="Proteomes" id="UP000254848">
    <property type="component" value="Unassembled WGS sequence"/>
</dbReference>
<organism evidence="1 2">
    <name type="scientific">Enterobacillus tribolii</name>
    <dbReference type="NCBI Taxonomy" id="1487935"/>
    <lineage>
        <taxon>Bacteria</taxon>
        <taxon>Pseudomonadati</taxon>
        <taxon>Pseudomonadota</taxon>
        <taxon>Gammaproteobacteria</taxon>
        <taxon>Enterobacterales</taxon>
        <taxon>Hafniaceae</taxon>
        <taxon>Enterobacillus</taxon>
    </lineage>
</organism>
<dbReference type="RefSeq" id="WP_115457999.1">
    <property type="nucleotide sequence ID" value="NZ_QRAP01000003.1"/>
</dbReference>